<reference evidence="2 3" key="2">
    <citation type="submission" date="2024-07" db="EMBL/GenBank/DDBJ databases">
        <authorList>
            <person name="Akdeniz Z."/>
        </authorList>
    </citation>
    <scope>NUCLEOTIDE SEQUENCE [LARGE SCALE GENOMIC DNA]</scope>
</reference>
<evidence type="ECO:0000313" key="1">
    <source>
        <dbReference type="EMBL" id="CAI9949584.1"/>
    </source>
</evidence>
<gene>
    <name evidence="1" type="ORF">HINF_LOCUS37229</name>
    <name evidence="2" type="ORF">HINF_LOCUS76982</name>
</gene>
<evidence type="ECO:0000313" key="3">
    <source>
        <dbReference type="Proteomes" id="UP001642409"/>
    </source>
</evidence>
<accession>A0AA86UBY1</accession>
<dbReference type="EMBL" id="CATOUU010000801">
    <property type="protein sequence ID" value="CAI9949584.1"/>
    <property type="molecule type" value="Genomic_DNA"/>
</dbReference>
<protein>
    <submittedName>
        <fullName evidence="2">Hypothetical_protein</fullName>
    </submittedName>
</protein>
<dbReference type="AlphaFoldDB" id="A0AA86UBY1"/>
<sequence length="153" mass="17819">MLLKLQGTELNNLQHEQKKLILIQYVALCYGNIMLPTVITRPCTNQNQNTFQQSKLASFGNWKHWKILNITRFMFLSINNKYNSVQQTFWKLRFLRSTISAQFQITAGSCSIIKYYKSFVYASKLKIKEAKTQAEVKQHGFEKAITVQLSLAF</sequence>
<comment type="caution">
    <text evidence="1">The sequence shown here is derived from an EMBL/GenBank/DDBJ whole genome shotgun (WGS) entry which is preliminary data.</text>
</comment>
<name>A0AA86UBY1_9EUKA</name>
<dbReference type="EMBL" id="CAXDID020000736">
    <property type="protein sequence ID" value="CAL6112316.1"/>
    <property type="molecule type" value="Genomic_DNA"/>
</dbReference>
<keyword evidence="3" id="KW-1185">Reference proteome</keyword>
<evidence type="ECO:0000313" key="2">
    <source>
        <dbReference type="EMBL" id="CAL6112316.1"/>
    </source>
</evidence>
<reference evidence="1" key="1">
    <citation type="submission" date="2023-06" db="EMBL/GenBank/DDBJ databases">
        <authorList>
            <person name="Kurt Z."/>
        </authorList>
    </citation>
    <scope>NUCLEOTIDE SEQUENCE</scope>
</reference>
<organism evidence="1">
    <name type="scientific">Hexamita inflata</name>
    <dbReference type="NCBI Taxonomy" id="28002"/>
    <lineage>
        <taxon>Eukaryota</taxon>
        <taxon>Metamonada</taxon>
        <taxon>Diplomonadida</taxon>
        <taxon>Hexamitidae</taxon>
        <taxon>Hexamitinae</taxon>
        <taxon>Hexamita</taxon>
    </lineage>
</organism>
<dbReference type="Proteomes" id="UP001642409">
    <property type="component" value="Unassembled WGS sequence"/>
</dbReference>
<proteinExistence type="predicted"/>